<evidence type="ECO:0000313" key="4">
    <source>
        <dbReference type="Proteomes" id="UP000215914"/>
    </source>
</evidence>
<feature type="compositionally biased region" description="Basic and acidic residues" evidence="1">
    <location>
        <begin position="54"/>
        <end position="74"/>
    </location>
</feature>
<evidence type="ECO:0000313" key="3">
    <source>
        <dbReference type="EMBL" id="OTG11643.1"/>
    </source>
</evidence>
<reference evidence="2" key="3">
    <citation type="submission" date="2020-06" db="EMBL/GenBank/DDBJ databases">
        <title>Helianthus annuus Genome sequencing and assembly Release 2.</title>
        <authorList>
            <person name="Gouzy J."/>
            <person name="Langlade N."/>
            <person name="Munos S."/>
        </authorList>
    </citation>
    <scope>NUCLEOTIDE SEQUENCE</scope>
    <source>
        <tissue evidence="2">Leaves</tissue>
    </source>
</reference>
<proteinExistence type="predicted"/>
<feature type="region of interest" description="Disordered" evidence="1">
    <location>
        <begin position="27"/>
        <end position="92"/>
    </location>
</feature>
<organism evidence="3 4">
    <name type="scientific">Helianthus annuus</name>
    <name type="common">Common sunflower</name>
    <dbReference type="NCBI Taxonomy" id="4232"/>
    <lineage>
        <taxon>Eukaryota</taxon>
        <taxon>Viridiplantae</taxon>
        <taxon>Streptophyta</taxon>
        <taxon>Embryophyta</taxon>
        <taxon>Tracheophyta</taxon>
        <taxon>Spermatophyta</taxon>
        <taxon>Magnoliopsida</taxon>
        <taxon>eudicotyledons</taxon>
        <taxon>Gunneridae</taxon>
        <taxon>Pentapetalae</taxon>
        <taxon>asterids</taxon>
        <taxon>campanulids</taxon>
        <taxon>Asterales</taxon>
        <taxon>Asteraceae</taxon>
        <taxon>Asteroideae</taxon>
        <taxon>Heliantheae alliance</taxon>
        <taxon>Heliantheae</taxon>
        <taxon>Helianthus</taxon>
    </lineage>
</organism>
<feature type="compositionally biased region" description="Polar residues" evidence="1">
    <location>
        <begin position="29"/>
        <end position="51"/>
    </location>
</feature>
<dbReference type="InParanoid" id="A0A251TLL9"/>
<reference evidence="3" key="2">
    <citation type="submission" date="2017-02" db="EMBL/GenBank/DDBJ databases">
        <title>Sunflower complete genome.</title>
        <authorList>
            <person name="Langlade N."/>
            <person name="Munos S."/>
        </authorList>
    </citation>
    <scope>NUCLEOTIDE SEQUENCE [LARGE SCALE GENOMIC DNA]</scope>
    <source>
        <tissue evidence="3">Leaves</tissue>
    </source>
</reference>
<evidence type="ECO:0008006" key="5">
    <source>
        <dbReference type="Google" id="ProtNLM"/>
    </source>
</evidence>
<evidence type="ECO:0000313" key="2">
    <source>
        <dbReference type="EMBL" id="KAF5785584.1"/>
    </source>
</evidence>
<reference evidence="2 4" key="1">
    <citation type="journal article" date="2017" name="Nature">
        <title>The sunflower genome provides insights into oil metabolism, flowering and Asterid evolution.</title>
        <authorList>
            <person name="Badouin H."/>
            <person name="Gouzy J."/>
            <person name="Grassa C.J."/>
            <person name="Murat F."/>
            <person name="Staton S.E."/>
            <person name="Cottret L."/>
            <person name="Lelandais-Briere C."/>
            <person name="Owens G.L."/>
            <person name="Carrere S."/>
            <person name="Mayjonade B."/>
            <person name="Legrand L."/>
            <person name="Gill N."/>
            <person name="Kane N.C."/>
            <person name="Bowers J.E."/>
            <person name="Hubner S."/>
            <person name="Bellec A."/>
            <person name="Berard A."/>
            <person name="Berges H."/>
            <person name="Blanchet N."/>
            <person name="Boniface M.C."/>
            <person name="Brunel D."/>
            <person name="Catrice O."/>
            <person name="Chaidir N."/>
            <person name="Claudel C."/>
            <person name="Donnadieu C."/>
            <person name="Faraut T."/>
            <person name="Fievet G."/>
            <person name="Helmstetter N."/>
            <person name="King M."/>
            <person name="Knapp S.J."/>
            <person name="Lai Z."/>
            <person name="Le Paslier M.C."/>
            <person name="Lippi Y."/>
            <person name="Lorenzon L."/>
            <person name="Mandel J.R."/>
            <person name="Marage G."/>
            <person name="Marchand G."/>
            <person name="Marquand E."/>
            <person name="Bret-Mestries E."/>
            <person name="Morien E."/>
            <person name="Nambeesan S."/>
            <person name="Nguyen T."/>
            <person name="Pegot-Espagnet P."/>
            <person name="Pouilly N."/>
            <person name="Raftis F."/>
            <person name="Sallet E."/>
            <person name="Schiex T."/>
            <person name="Thomas J."/>
            <person name="Vandecasteele C."/>
            <person name="Vares D."/>
            <person name="Vear F."/>
            <person name="Vautrin S."/>
            <person name="Crespi M."/>
            <person name="Mangin B."/>
            <person name="Burke J.M."/>
            <person name="Salse J."/>
            <person name="Munos S."/>
            <person name="Vincourt P."/>
            <person name="Rieseberg L.H."/>
            <person name="Langlade N.B."/>
        </authorList>
    </citation>
    <scope>NUCLEOTIDE SEQUENCE [LARGE SCALE GENOMIC DNA]</scope>
    <source>
        <strain evidence="4">cv. SF193</strain>
        <tissue evidence="2">Leaves</tissue>
    </source>
</reference>
<evidence type="ECO:0000256" key="1">
    <source>
        <dbReference type="SAM" id="MobiDB-lite"/>
    </source>
</evidence>
<keyword evidence="4" id="KW-1185">Reference proteome</keyword>
<dbReference type="Proteomes" id="UP000215914">
    <property type="component" value="Chromosome 10"/>
</dbReference>
<sequence length="192" mass="21831">MDRVTQQLQAQPPIVLKSMLSKIKAVVNPSMTDHQPPKIQQDTWGRPTTKSKQQKNEELARCKDKQPQSQRNDDTQNPVVRRSRSKKSKAKNTIPILDEDLQLLAAHRCKNMIDRFKDWLPSMYRRCITHIEDAQPNGNCGFRSIAMIWGWSIKGGSGSANSYSTRCSLTKSGGGIYSTVWIRDVTTKCIDR</sequence>
<feature type="compositionally biased region" description="Basic residues" evidence="1">
    <location>
        <begin position="81"/>
        <end position="90"/>
    </location>
</feature>
<name>A0A251TLL9_HELAN</name>
<gene>
    <name evidence="3" type="ORF">HannXRQ_Chr10g0301021</name>
    <name evidence="2" type="ORF">HanXRQr2_Chr10g0430321</name>
</gene>
<dbReference type="EMBL" id="CM007899">
    <property type="protein sequence ID" value="OTG11643.1"/>
    <property type="molecule type" value="Genomic_DNA"/>
</dbReference>
<dbReference type="EMBL" id="MNCJ02000325">
    <property type="protein sequence ID" value="KAF5785584.1"/>
    <property type="molecule type" value="Genomic_DNA"/>
</dbReference>
<dbReference type="Gramene" id="mRNA:HanXRQr2_Chr10g0430321">
    <property type="protein sequence ID" value="mRNA:HanXRQr2_Chr10g0430321"/>
    <property type="gene ID" value="HanXRQr2_Chr10g0430321"/>
</dbReference>
<protein>
    <recommendedName>
        <fullName evidence="5">OTU domain-containing protein</fullName>
    </recommendedName>
</protein>
<accession>A0A251TLL9</accession>
<dbReference type="AlphaFoldDB" id="A0A251TLL9"/>